<sequence length="46" mass="4958">MCVAISKIPNLVKFANPASCISKNMSPFFIMNGSKDSIVLTQQSVP</sequence>
<dbReference type="RefSeq" id="WP_015106836.1">
    <property type="nucleotide sequence ID" value="NZ_CDMJ01000134.1"/>
</dbReference>
<reference evidence="3" key="1">
    <citation type="submission" date="2014-12" db="EMBL/GenBank/DDBJ databases">
        <authorList>
            <person name="Smet A."/>
        </authorList>
    </citation>
    <scope>NUCLEOTIDE SEQUENCE [LARGE SCALE GENOMIC DNA]</scope>
</reference>
<evidence type="ECO:0000313" key="3">
    <source>
        <dbReference type="Proteomes" id="UP000046090"/>
    </source>
</evidence>
<evidence type="ECO:0000259" key="1">
    <source>
        <dbReference type="Pfam" id="PF20434"/>
    </source>
</evidence>
<dbReference type="EMBL" id="CDMK01000002">
    <property type="protein sequence ID" value="CRI34588.1"/>
    <property type="molecule type" value="Genomic_DNA"/>
</dbReference>
<dbReference type="Proteomes" id="UP000046090">
    <property type="component" value="Unassembled WGS sequence"/>
</dbReference>
<name>A0A0K2XXK5_HELHE</name>
<accession>A0A0K2XXK5</accession>
<keyword evidence="3" id="KW-1185">Reference proteome</keyword>
<organism evidence="2 3">
    <name type="scientific">Helicobacter heilmannii</name>
    <dbReference type="NCBI Taxonomy" id="35817"/>
    <lineage>
        <taxon>Bacteria</taxon>
        <taxon>Pseudomonadati</taxon>
        <taxon>Campylobacterota</taxon>
        <taxon>Epsilonproteobacteria</taxon>
        <taxon>Campylobacterales</taxon>
        <taxon>Helicobacteraceae</taxon>
        <taxon>Helicobacter</taxon>
    </lineage>
</organism>
<dbReference type="STRING" id="1216962.BN341_10670"/>
<feature type="domain" description="BD-FAE-like" evidence="1">
    <location>
        <begin position="5"/>
        <end position="45"/>
    </location>
</feature>
<dbReference type="Pfam" id="PF20434">
    <property type="entry name" value="BD-FAE"/>
    <property type="match status" value="1"/>
</dbReference>
<gene>
    <name evidence="2" type="ORF">HHE01_03890</name>
</gene>
<dbReference type="AlphaFoldDB" id="A0A0K2XXK5"/>
<proteinExistence type="predicted"/>
<evidence type="ECO:0000313" key="2">
    <source>
        <dbReference type="EMBL" id="CRI34588.1"/>
    </source>
</evidence>
<dbReference type="InterPro" id="IPR049492">
    <property type="entry name" value="BD-FAE-like_dom"/>
</dbReference>
<protein>
    <recommendedName>
        <fullName evidence="1">BD-FAE-like domain-containing protein</fullName>
    </recommendedName>
</protein>